<gene>
    <name evidence="2" type="ORF">RCL2_001361900</name>
</gene>
<dbReference type="EMBL" id="BLAL01000160">
    <property type="protein sequence ID" value="GES86564.1"/>
    <property type="molecule type" value="Genomic_DNA"/>
</dbReference>
<evidence type="ECO:0000313" key="3">
    <source>
        <dbReference type="Proteomes" id="UP000615446"/>
    </source>
</evidence>
<accession>A0A8H3LJN2</accession>
<dbReference type="AlphaFoldDB" id="A0A8H3LJN2"/>
<evidence type="ECO:0000313" key="2">
    <source>
        <dbReference type="EMBL" id="GES86564.1"/>
    </source>
</evidence>
<evidence type="ECO:0000256" key="1">
    <source>
        <dbReference type="SAM" id="MobiDB-lite"/>
    </source>
</evidence>
<reference evidence="2" key="1">
    <citation type="submission" date="2019-10" db="EMBL/GenBank/DDBJ databases">
        <title>Conservation and host-specific expression of non-tandemly repeated heterogenous ribosome RNA gene in arbuscular mycorrhizal fungi.</title>
        <authorList>
            <person name="Maeda T."/>
            <person name="Kobayashi Y."/>
            <person name="Nakagawa T."/>
            <person name="Ezawa T."/>
            <person name="Yamaguchi K."/>
            <person name="Bino T."/>
            <person name="Nishimoto Y."/>
            <person name="Shigenobu S."/>
            <person name="Kawaguchi M."/>
        </authorList>
    </citation>
    <scope>NUCLEOTIDE SEQUENCE</scope>
    <source>
        <strain evidence="2">HR1</strain>
    </source>
</reference>
<sequence>MDDYQAVQAKIRNTILISTRLDQQLRAITYNFQHDPSSTTVYNRSARSGEHMHLIMRRPLPKSVFTQDDGNKTPVDNTPSLRSRPLSLKAQLNKRVSRFHDDAVSYKRIKHSYPLGN</sequence>
<name>A0A8H3LJN2_9GLOM</name>
<organism evidence="2 3">
    <name type="scientific">Rhizophagus clarus</name>
    <dbReference type="NCBI Taxonomy" id="94130"/>
    <lineage>
        <taxon>Eukaryota</taxon>
        <taxon>Fungi</taxon>
        <taxon>Fungi incertae sedis</taxon>
        <taxon>Mucoromycota</taxon>
        <taxon>Glomeromycotina</taxon>
        <taxon>Glomeromycetes</taxon>
        <taxon>Glomerales</taxon>
        <taxon>Glomeraceae</taxon>
        <taxon>Rhizophagus</taxon>
    </lineage>
</organism>
<protein>
    <submittedName>
        <fullName evidence="2">Uncharacterized protein</fullName>
    </submittedName>
</protein>
<feature type="region of interest" description="Disordered" evidence="1">
    <location>
        <begin position="60"/>
        <end position="84"/>
    </location>
</feature>
<feature type="compositionally biased region" description="Polar residues" evidence="1">
    <location>
        <begin position="64"/>
        <end position="81"/>
    </location>
</feature>
<dbReference type="Proteomes" id="UP000615446">
    <property type="component" value="Unassembled WGS sequence"/>
</dbReference>
<comment type="caution">
    <text evidence="2">The sequence shown here is derived from an EMBL/GenBank/DDBJ whole genome shotgun (WGS) entry which is preliminary data.</text>
</comment>
<proteinExistence type="predicted"/>